<reference evidence="11" key="1">
    <citation type="journal article" date="2019" name="Int. J. Syst. Evol. Microbiol.">
        <title>The Global Catalogue of Microorganisms (GCM) 10K type strain sequencing project: providing services to taxonomists for standard genome sequencing and annotation.</title>
        <authorList>
            <consortium name="The Broad Institute Genomics Platform"/>
            <consortium name="The Broad Institute Genome Sequencing Center for Infectious Disease"/>
            <person name="Wu L."/>
            <person name="Ma J."/>
        </authorList>
    </citation>
    <scope>NUCLEOTIDE SEQUENCE [LARGE SCALE GENOMIC DNA]</scope>
    <source>
        <strain evidence="11">JCM 15577</strain>
    </source>
</reference>
<keyword evidence="8 9" id="KW-0456">Lyase</keyword>
<dbReference type="EMBL" id="BAAAPL010000002">
    <property type="protein sequence ID" value="GAA1700904.1"/>
    <property type="molecule type" value="Genomic_DNA"/>
</dbReference>
<dbReference type="PIRSF" id="PIRSF001332">
    <property type="entry name" value="Acetolac_decarb"/>
    <property type="match status" value="1"/>
</dbReference>
<evidence type="ECO:0000256" key="8">
    <source>
        <dbReference type="ARBA" id="ARBA00023239"/>
    </source>
</evidence>
<dbReference type="InterPro" id="IPR005128">
    <property type="entry name" value="Acetolactate_a_deCO2ase"/>
</dbReference>
<dbReference type="SUPFAM" id="SSF117856">
    <property type="entry name" value="AF0104/ALDC/Ptd012-like"/>
    <property type="match status" value="1"/>
</dbReference>
<protein>
    <recommendedName>
        <fullName evidence="5 9">Alpha-acetolactate decarboxylase</fullName>
        <ecNumber evidence="4 9">4.1.1.5</ecNumber>
    </recommendedName>
</protein>
<evidence type="ECO:0000313" key="10">
    <source>
        <dbReference type="EMBL" id="GAA1700904.1"/>
    </source>
</evidence>
<evidence type="ECO:0000256" key="3">
    <source>
        <dbReference type="ARBA" id="ARBA00007106"/>
    </source>
</evidence>
<comment type="catalytic activity">
    <reaction evidence="1 9">
        <text>(2S)-2-acetolactate + H(+) = (R)-acetoin + CO2</text>
        <dbReference type="Rhea" id="RHEA:21580"/>
        <dbReference type="ChEBI" id="CHEBI:15378"/>
        <dbReference type="ChEBI" id="CHEBI:15686"/>
        <dbReference type="ChEBI" id="CHEBI:16526"/>
        <dbReference type="ChEBI" id="CHEBI:58476"/>
        <dbReference type="EC" id="4.1.1.5"/>
    </reaction>
</comment>
<dbReference type="EC" id="4.1.1.5" evidence="4 9"/>
<keyword evidence="6 9" id="KW-0210">Decarboxylase</keyword>
<evidence type="ECO:0000256" key="2">
    <source>
        <dbReference type="ARBA" id="ARBA00005170"/>
    </source>
</evidence>
<evidence type="ECO:0000256" key="1">
    <source>
        <dbReference type="ARBA" id="ARBA00001784"/>
    </source>
</evidence>
<comment type="caution">
    <text evidence="10">The sequence shown here is derived from an EMBL/GenBank/DDBJ whole genome shotgun (WGS) entry which is preliminary data.</text>
</comment>
<evidence type="ECO:0000256" key="7">
    <source>
        <dbReference type="ARBA" id="ARBA00023061"/>
    </source>
</evidence>
<evidence type="ECO:0000256" key="4">
    <source>
        <dbReference type="ARBA" id="ARBA00013204"/>
    </source>
</evidence>
<dbReference type="CDD" id="cd17299">
    <property type="entry name" value="acetolactate_decarboxylase"/>
    <property type="match status" value="1"/>
</dbReference>
<dbReference type="Proteomes" id="UP001501690">
    <property type="component" value="Unassembled WGS sequence"/>
</dbReference>
<keyword evidence="7 9" id="KW-0005">Acetoin biosynthesis</keyword>
<proteinExistence type="inferred from homology"/>
<dbReference type="Gene3D" id="3.30.1330.80">
    <property type="entry name" value="Hypothetical protein, similar to alpha- acetolactate decarboxylase, domain 2"/>
    <property type="match status" value="2"/>
</dbReference>
<comment type="pathway">
    <text evidence="2 9">Polyol metabolism; (R,R)-butane-2,3-diol biosynthesis; (R,R)-butane-2,3-diol from pyruvate: step 2/3.</text>
</comment>
<dbReference type="NCBIfam" id="TIGR01252">
    <property type="entry name" value="acetolac_decarb"/>
    <property type="match status" value="1"/>
</dbReference>
<name>A0ABP4U8U5_9MICO</name>
<dbReference type="Pfam" id="PF03306">
    <property type="entry name" value="AAL_decarboxy"/>
    <property type="match status" value="1"/>
</dbReference>
<evidence type="ECO:0000256" key="9">
    <source>
        <dbReference type="PIRNR" id="PIRNR001332"/>
    </source>
</evidence>
<evidence type="ECO:0000256" key="5">
    <source>
        <dbReference type="ARBA" id="ARBA00020164"/>
    </source>
</evidence>
<organism evidence="10 11">
    <name type="scientific">Microbacterium sediminicola</name>
    <dbReference type="NCBI Taxonomy" id="415210"/>
    <lineage>
        <taxon>Bacteria</taxon>
        <taxon>Bacillati</taxon>
        <taxon>Actinomycetota</taxon>
        <taxon>Actinomycetes</taxon>
        <taxon>Micrococcales</taxon>
        <taxon>Microbacteriaceae</taxon>
        <taxon>Microbacterium</taxon>
    </lineage>
</organism>
<comment type="similarity">
    <text evidence="3 9">Belongs to the alpha-acetolactate decarboxylase family.</text>
</comment>
<gene>
    <name evidence="10" type="primary">budA</name>
    <name evidence="10" type="ORF">GCM10009808_18300</name>
</gene>
<keyword evidence="11" id="KW-1185">Reference proteome</keyword>
<dbReference type="PANTHER" id="PTHR35524:SF1">
    <property type="entry name" value="ALPHA-ACETOLACTATE DECARBOXYLASE"/>
    <property type="match status" value="1"/>
</dbReference>
<dbReference type="PANTHER" id="PTHR35524">
    <property type="entry name" value="ALPHA-ACETOLACTATE DECARBOXYLASE"/>
    <property type="match status" value="1"/>
</dbReference>
<evidence type="ECO:0000256" key="6">
    <source>
        <dbReference type="ARBA" id="ARBA00022793"/>
    </source>
</evidence>
<sequence length="245" mass="26491">MKASRHTIYQTGVMAALLDGVYDGETTVSTLLSRGDFGIGTFDGLDGEMVILDGVCYRLRDDGSAAVAAPSDLTPYAVVTTFAPHTGFDIDAPTPRAALLQRIDTAIASANYMYAVRVDGVFSSMRVRAVHVQQRPYRPLVAATDEETVTELTDVEGTIVGFRSPAFEEGLAVPGYHAHFLTTDRRSGGHVLDHELRHGTVSLCVGTDLHLELPQSAPFAQAHLDPDDLREQVTRAENAPPTPRE</sequence>
<dbReference type="RefSeq" id="WP_344071802.1">
    <property type="nucleotide sequence ID" value="NZ_BAAAPL010000002.1"/>
</dbReference>
<accession>A0ABP4U8U5</accession>
<evidence type="ECO:0000313" key="11">
    <source>
        <dbReference type="Proteomes" id="UP001501690"/>
    </source>
</evidence>